<evidence type="ECO:0000256" key="6">
    <source>
        <dbReference type="ARBA" id="ARBA00035230"/>
    </source>
</evidence>
<evidence type="ECO:0000256" key="3">
    <source>
        <dbReference type="ARBA" id="ARBA00022980"/>
    </source>
</evidence>
<dbReference type="EMBL" id="KB320914">
    <property type="protein sequence ID" value="ELW57299.1"/>
    <property type="molecule type" value="Genomic_DNA"/>
</dbReference>
<dbReference type="GO" id="GO:0015934">
    <property type="term" value="C:large ribosomal subunit"/>
    <property type="evidence" value="ECO:0007669"/>
    <property type="project" value="UniProtKB-ARBA"/>
</dbReference>
<sequence>MPSPSVLGGGDKNGNRELPPDPLAPSGPLRSAPPPPPTATESAPRSFLRPDSLPFSSALPAPPPAALSSPRAAWDARDPPARPYKARNRKRPPRGHGHRVAARRGALSPGAPAKLLLGAQGATGKAGLGWLPRWRLEQQRLGAPGDASQRLSPQALLVSVACARCLETLAAARAAGVPPHLWPGRTAPAKKGGEKKKGRSAINEVVTQEHTINIHKRIQGVGFKKGAPRAPKEIRKFAMKEMGTPDVCIDTRLNKAVWAKGIRDTPYQIHAQFSRKRNKDEDSPNKLYTLIQMHSWFVPDTNEESMWVGTTVGGHRHGSRLLRSDQELTNSSTTPLCQPPSPLPESRTTATMIIQGDTVNIGDVSYKLKAPKNPELVPQNYISESLAQSVVQHLRWIMQKDLLGQDVFLIGPPGPLRRSIAMQYLELTKREVEYIALSRDTTETDLKQRREIRSGTAFYIDQAIRAATEGRTLILEGLEKAERNVLPVLNNLLENREMQLEDGRFLMSAERYDKLLQDHTKMELDAWKIVRVSENFRVIALGLPVPRYSGNPLDPPLRSRFQARDIYYLPFKDQLNILYSIGANVSAEKVSQLLSFATTLCSQESSTLGLPDFPLDSLPAAVQILDSFPTMSIKHAIQWLYPYTILLGHEGRMAVEGVLKRFELQDPGSSLLPKEIVRVERMIENHFSQASVTIQIAEKEVIIKVPAGTRRLNQPCSSDRFIQTLSHKQLLAEMMQSHMVKDLCLIGGRGCGKTVVAKNFADILGYNIEPIMLYQLREDSDEENKENQGEETKVSRHLNFGTNPTSITYEDAQRTLNHQMAKKQKWPVQQLRIRLLPRLSRPGLSKCRLTISTIIQFSHPTGSEYEVPAVKNERKIGAENLKCLPFAH</sequence>
<accession>L9K455</accession>
<feature type="compositionally biased region" description="Basic and acidic residues" evidence="8">
    <location>
        <begin position="785"/>
        <end position="794"/>
    </location>
</feature>
<evidence type="ECO:0000256" key="4">
    <source>
        <dbReference type="ARBA" id="ARBA00023274"/>
    </source>
</evidence>
<dbReference type="InParanoid" id="L9K455"/>
<dbReference type="GO" id="GO:0006412">
    <property type="term" value="P:translation"/>
    <property type="evidence" value="ECO:0007669"/>
    <property type="project" value="InterPro"/>
</dbReference>
<comment type="function">
    <text evidence="5">Component of the large ribosomal subunit. The ribosome is a large ribonucleoprotein complex responsible for the synthesis of proteins in the cell.</text>
</comment>
<feature type="domain" description="ATPase dynein-related AAA" evidence="9">
    <location>
        <begin position="406"/>
        <end position="561"/>
    </location>
</feature>
<dbReference type="AlphaFoldDB" id="L9K455"/>
<gene>
    <name evidence="10" type="ORF">TREES_T100021607</name>
</gene>
<dbReference type="InterPro" id="IPR039891">
    <property type="entry name" value="VWA8"/>
</dbReference>
<dbReference type="Pfam" id="PF07728">
    <property type="entry name" value="AAA_5"/>
    <property type="match status" value="1"/>
</dbReference>
<dbReference type="GO" id="GO:0005524">
    <property type="term" value="F:ATP binding"/>
    <property type="evidence" value="ECO:0007669"/>
    <property type="project" value="InterPro"/>
</dbReference>
<feature type="compositionally biased region" description="Basic residues" evidence="8">
    <location>
        <begin position="84"/>
        <end position="102"/>
    </location>
</feature>
<dbReference type="GO" id="GO:0005737">
    <property type="term" value="C:cytoplasm"/>
    <property type="evidence" value="ECO:0007669"/>
    <property type="project" value="TreeGrafter"/>
</dbReference>
<feature type="region of interest" description="Disordered" evidence="8">
    <location>
        <begin position="1"/>
        <end position="105"/>
    </location>
</feature>
<dbReference type="GO" id="GO:0016887">
    <property type="term" value="F:ATP hydrolysis activity"/>
    <property type="evidence" value="ECO:0007669"/>
    <property type="project" value="InterPro"/>
</dbReference>
<name>L9K455_TUPCH</name>
<dbReference type="SUPFAM" id="SSF52540">
    <property type="entry name" value="P-loop containing nucleoside triphosphate hydrolases"/>
    <property type="match status" value="2"/>
</dbReference>
<feature type="compositionally biased region" description="Low complexity" evidence="8">
    <location>
        <begin position="39"/>
        <end position="59"/>
    </location>
</feature>
<dbReference type="InterPro" id="IPR027417">
    <property type="entry name" value="P-loop_NTPase"/>
</dbReference>
<keyword evidence="3" id="KW-0689">Ribosomal protein</keyword>
<evidence type="ECO:0000256" key="1">
    <source>
        <dbReference type="ARBA" id="ARBA00010808"/>
    </source>
</evidence>
<comment type="subunit">
    <text evidence="2">Component of the large ribosomal subunit.</text>
</comment>
<keyword evidence="4" id="KW-0687">Ribonucleoprotein</keyword>
<proteinExistence type="inferred from homology"/>
<dbReference type="STRING" id="246437.L9K455"/>
<evidence type="ECO:0000256" key="5">
    <source>
        <dbReference type="ARBA" id="ARBA00034092"/>
    </source>
</evidence>
<dbReference type="Gene3D" id="3.10.440.10">
    <property type="match status" value="1"/>
</dbReference>
<feature type="compositionally biased region" description="Pro residues" evidence="8">
    <location>
        <begin position="20"/>
        <end position="38"/>
    </location>
</feature>
<dbReference type="InterPro" id="IPR023621">
    <property type="entry name" value="Ribosomal_eL31_dom_sf"/>
</dbReference>
<reference evidence="11" key="2">
    <citation type="journal article" date="2013" name="Nat. Commun.">
        <title>Genome of the Chinese tree shrew.</title>
        <authorList>
            <person name="Fan Y."/>
            <person name="Huang Z.Y."/>
            <person name="Cao C.C."/>
            <person name="Chen C.S."/>
            <person name="Chen Y.X."/>
            <person name="Fan D.D."/>
            <person name="He J."/>
            <person name="Hou H.L."/>
            <person name="Hu L."/>
            <person name="Hu X.T."/>
            <person name="Jiang X.T."/>
            <person name="Lai R."/>
            <person name="Lang Y.S."/>
            <person name="Liang B."/>
            <person name="Liao S.G."/>
            <person name="Mu D."/>
            <person name="Ma Y.Y."/>
            <person name="Niu Y.Y."/>
            <person name="Sun X.Q."/>
            <person name="Xia J.Q."/>
            <person name="Xiao J."/>
            <person name="Xiong Z.Q."/>
            <person name="Xu L."/>
            <person name="Yang L."/>
            <person name="Zhang Y."/>
            <person name="Zhao W."/>
            <person name="Zhao X.D."/>
            <person name="Zheng Y.T."/>
            <person name="Zhou J.M."/>
            <person name="Zhu Y.B."/>
            <person name="Zhang G.J."/>
            <person name="Wang J."/>
            <person name="Yao Y.G."/>
        </authorList>
    </citation>
    <scope>NUCLEOTIDE SEQUENCE [LARGE SCALE GENOMIC DNA]</scope>
</reference>
<dbReference type="Proteomes" id="UP000011518">
    <property type="component" value="Unassembled WGS sequence"/>
</dbReference>
<dbReference type="InterPro" id="IPR011704">
    <property type="entry name" value="ATPase_dyneun-rel_AAA"/>
</dbReference>
<evidence type="ECO:0000256" key="2">
    <source>
        <dbReference type="ARBA" id="ARBA00011133"/>
    </source>
</evidence>
<dbReference type="CDD" id="cd00463">
    <property type="entry name" value="Ribosomal_L31e"/>
    <property type="match status" value="1"/>
</dbReference>
<evidence type="ECO:0000256" key="8">
    <source>
        <dbReference type="SAM" id="MobiDB-lite"/>
    </source>
</evidence>
<dbReference type="InterPro" id="IPR000054">
    <property type="entry name" value="Ribosomal_eL31"/>
</dbReference>
<dbReference type="Pfam" id="PF01198">
    <property type="entry name" value="Ribosomal_L31e"/>
    <property type="match status" value="1"/>
</dbReference>
<dbReference type="FunFam" id="3.40.50.300:FF:000587">
    <property type="entry name" value="von Willebrand factor A domain containing 8"/>
    <property type="match status" value="1"/>
</dbReference>
<evidence type="ECO:0000259" key="9">
    <source>
        <dbReference type="Pfam" id="PF07728"/>
    </source>
</evidence>
<feature type="region of interest" description="Disordered" evidence="8">
    <location>
        <begin position="780"/>
        <end position="800"/>
    </location>
</feature>
<evidence type="ECO:0000313" key="10">
    <source>
        <dbReference type="EMBL" id="ELW57299.1"/>
    </source>
</evidence>
<dbReference type="FunFam" id="3.10.440.10:FF:000001">
    <property type="entry name" value="60S ribosomal protein L31"/>
    <property type="match status" value="1"/>
</dbReference>
<evidence type="ECO:0000313" key="11">
    <source>
        <dbReference type="Proteomes" id="UP000011518"/>
    </source>
</evidence>
<dbReference type="SMART" id="SM01380">
    <property type="entry name" value="Ribosomal_L31e"/>
    <property type="match status" value="1"/>
</dbReference>
<organism evidence="10 11">
    <name type="scientific">Tupaia chinensis</name>
    <name type="common">Chinese tree shrew</name>
    <name type="synonym">Tupaia belangeri chinensis</name>
    <dbReference type="NCBI Taxonomy" id="246437"/>
    <lineage>
        <taxon>Eukaryota</taxon>
        <taxon>Metazoa</taxon>
        <taxon>Chordata</taxon>
        <taxon>Craniata</taxon>
        <taxon>Vertebrata</taxon>
        <taxon>Euteleostomi</taxon>
        <taxon>Mammalia</taxon>
        <taxon>Eutheria</taxon>
        <taxon>Euarchontoglires</taxon>
        <taxon>Scandentia</taxon>
        <taxon>Tupaiidae</taxon>
        <taxon>Tupaia</taxon>
    </lineage>
</organism>
<dbReference type="GO" id="GO:0003735">
    <property type="term" value="F:structural constituent of ribosome"/>
    <property type="evidence" value="ECO:0007669"/>
    <property type="project" value="InterPro"/>
</dbReference>
<protein>
    <recommendedName>
        <fullName evidence="6">Large ribosomal subunit protein eL31</fullName>
    </recommendedName>
    <alternativeName>
        <fullName evidence="7">60S ribosomal protein L31</fullName>
    </alternativeName>
</protein>
<comment type="similarity">
    <text evidence="1">Belongs to the eukaryotic ribosomal protein eL31 family.</text>
</comment>
<dbReference type="SUPFAM" id="SSF54575">
    <property type="entry name" value="Ribosomal protein L31e"/>
    <property type="match status" value="1"/>
</dbReference>
<keyword evidence="11" id="KW-1185">Reference proteome</keyword>
<evidence type="ECO:0000256" key="7">
    <source>
        <dbReference type="ARBA" id="ARBA00035337"/>
    </source>
</evidence>
<dbReference type="PANTHER" id="PTHR21610:SF9">
    <property type="entry name" value="VON WILLEBRAND FACTOR A DOMAIN-CONTAINING PROTEIN 8"/>
    <property type="match status" value="1"/>
</dbReference>
<reference evidence="11" key="1">
    <citation type="submission" date="2012-07" db="EMBL/GenBank/DDBJ databases">
        <title>Genome of the Chinese tree shrew, a rising model animal genetically related to primates.</title>
        <authorList>
            <person name="Zhang G."/>
            <person name="Fan Y."/>
            <person name="Yao Y."/>
            <person name="Huang Z."/>
        </authorList>
    </citation>
    <scope>NUCLEOTIDE SEQUENCE [LARGE SCALE GENOMIC DNA]</scope>
</reference>
<dbReference type="Gene3D" id="3.40.50.300">
    <property type="entry name" value="P-loop containing nucleotide triphosphate hydrolases"/>
    <property type="match status" value="2"/>
</dbReference>
<dbReference type="PANTHER" id="PTHR21610">
    <property type="entry name" value="VON WILLEBRAND FACTOR A DOMAIN-CONTAINING PROTEIN 8"/>
    <property type="match status" value="1"/>
</dbReference>